<dbReference type="PANTHER" id="PTHR36175:SF1">
    <property type="entry name" value="CYANOPHYCINASE"/>
    <property type="match status" value="1"/>
</dbReference>
<accession>A0A518BX08</accession>
<dbReference type="EMBL" id="CP036280">
    <property type="protein sequence ID" value="QDU71509.1"/>
    <property type="molecule type" value="Genomic_DNA"/>
</dbReference>
<dbReference type="GO" id="GO:0004180">
    <property type="term" value="F:carboxypeptidase activity"/>
    <property type="evidence" value="ECO:0007669"/>
    <property type="project" value="UniProtKB-KW"/>
</dbReference>
<keyword evidence="3 5" id="KW-0378">Hydrolase</keyword>
<proteinExistence type="inferred from homology"/>
<dbReference type="GO" id="GO:0000272">
    <property type="term" value="P:polysaccharide catabolic process"/>
    <property type="evidence" value="ECO:0007669"/>
    <property type="project" value="InterPro"/>
</dbReference>
<dbReference type="GO" id="GO:0004553">
    <property type="term" value="F:hydrolase activity, hydrolyzing O-glycosyl compounds"/>
    <property type="evidence" value="ECO:0007669"/>
    <property type="project" value="InterPro"/>
</dbReference>
<dbReference type="Pfam" id="PF00404">
    <property type="entry name" value="Dockerin_1"/>
    <property type="match status" value="1"/>
</dbReference>
<dbReference type="InterPro" id="IPR036439">
    <property type="entry name" value="Dockerin_dom_sf"/>
</dbReference>
<dbReference type="EC" id="3.4.15.6" evidence="5"/>
<dbReference type="InterPro" id="IPR018247">
    <property type="entry name" value="EF_Hand_1_Ca_BS"/>
</dbReference>
<evidence type="ECO:0000256" key="4">
    <source>
        <dbReference type="ARBA" id="ARBA00022825"/>
    </source>
</evidence>
<dbReference type="InterPro" id="IPR005320">
    <property type="entry name" value="Peptidase_S51"/>
</dbReference>
<dbReference type="PANTHER" id="PTHR36175">
    <property type="entry name" value="CYANOPHYCINASE"/>
    <property type="match status" value="1"/>
</dbReference>
<dbReference type="GO" id="GO:0008236">
    <property type="term" value="F:serine-type peptidase activity"/>
    <property type="evidence" value="ECO:0007669"/>
    <property type="project" value="UniProtKB-KW"/>
</dbReference>
<dbReference type="Gene3D" id="1.10.1330.10">
    <property type="entry name" value="Dockerin domain"/>
    <property type="match status" value="2"/>
</dbReference>
<name>A0A518BX08_9BACT</name>
<dbReference type="SUPFAM" id="SSF52317">
    <property type="entry name" value="Class I glutamine amidotransferase-like"/>
    <property type="match status" value="1"/>
</dbReference>
<dbReference type="CDD" id="cd03145">
    <property type="entry name" value="GAT1_cyanophycinase"/>
    <property type="match status" value="1"/>
</dbReference>
<sequence length="468" mass="50036">MYMERKTLRSTMFSLVGVLVALQASSVRGLQIYTTGNGADSTATPEPGLLLAGGGRDVDSAMRWFRDRVNGGDLVVLRASGSDGYNDYLYHQLPGVRPDSVQTLVIDRRSDAYNGAVLRILERAEGIFIAGGDQADYDAYWRGTPVEDVINEKVAAGTPLGGTSAGLAILGSTAYVARSLSIYSSEALADPYHDYATLEHDFLDVPGLEDLVTDSHFSQRSREGRLAAFTARVLADTPADVARGIGVDEDAALTIDHRGEVTFHGPSNRSATLLRLIDDDLSLTPGQPLTAGPYLEYVLDDGGGFDLDGWRPSGSTGATRTWFAYENGARIDLGNLGDLNFDGVLDAGDLDLLSQTPDHPDGDLNLDGLRDEQDLAFLVRAVMGTELGDANLDGRVDLTDLSTLAFHFDEQDRSWATADFNADGRVDLLDLSILAGGFGFERSAGLPEPSAGLTLLGLMAVSVRRVPG</sequence>
<keyword evidence="4" id="KW-0720">Serine protease</keyword>
<evidence type="ECO:0000313" key="5">
    <source>
        <dbReference type="EMBL" id="QDU71509.1"/>
    </source>
</evidence>
<evidence type="ECO:0000256" key="3">
    <source>
        <dbReference type="ARBA" id="ARBA00022801"/>
    </source>
</evidence>
<dbReference type="Pfam" id="PF03575">
    <property type="entry name" value="Peptidase_S51"/>
    <property type="match status" value="1"/>
</dbReference>
<keyword evidence="2" id="KW-0645">Protease</keyword>
<dbReference type="InterPro" id="IPR002105">
    <property type="entry name" value="Dockerin_1_rpt"/>
</dbReference>
<keyword evidence="6" id="KW-1185">Reference proteome</keyword>
<protein>
    <submittedName>
        <fullName evidence="5">Cyanophycinase</fullName>
        <ecNumber evidence="5">3.4.15.6</ecNumber>
    </submittedName>
</protein>
<gene>
    <name evidence="5" type="primary">cphB</name>
    <name evidence="5" type="ORF">Pan265_13590</name>
</gene>
<dbReference type="PROSITE" id="PS00018">
    <property type="entry name" value="EF_HAND_1"/>
    <property type="match status" value="1"/>
</dbReference>
<reference evidence="5 6" key="1">
    <citation type="submission" date="2019-02" db="EMBL/GenBank/DDBJ databases">
        <title>Deep-cultivation of Planctomycetes and their phenomic and genomic characterization uncovers novel biology.</title>
        <authorList>
            <person name="Wiegand S."/>
            <person name="Jogler M."/>
            <person name="Boedeker C."/>
            <person name="Pinto D."/>
            <person name="Vollmers J."/>
            <person name="Rivas-Marin E."/>
            <person name="Kohn T."/>
            <person name="Peeters S.H."/>
            <person name="Heuer A."/>
            <person name="Rast P."/>
            <person name="Oberbeckmann S."/>
            <person name="Bunk B."/>
            <person name="Jeske O."/>
            <person name="Meyerdierks A."/>
            <person name="Storesund J.E."/>
            <person name="Kallscheuer N."/>
            <person name="Luecker S."/>
            <person name="Lage O.M."/>
            <person name="Pohl T."/>
            <person name="Merkel B.J."/>
            <person name="Hornburger P."/>
            <person name="Mueller R.-W."/>
            <person name="Bruemmer F."/>
            <person name="Labrenz M."/>
            <person name="Spormann A.M."/>
            <person name="Op den Camp H."/>
            <person name="Overmann J."/>
            <person name="Amann R."/>
            <person name="Jetten M.S.M."/>
            <person name="Mascher T."/>
            <person name="Medema M.H."/>
            <person name="Devos D.P."/>
            <person name="Kaster A.-K."/>
            <person name="Ovreas L."/>
            <person name="Rohde M."/>
            <person name="Galperin M.Y."/>
            <person name="Jogler C."/>
        </authorList>
    </citation>
    <scope>NUCLEOTIDE SEQUENCE [LARGE SCALE GENOMIC DNA]</scope>
    <source>
        <strain evidence="5 6">Pan265</strain>
    </source>
</reference>
<evidence type="ECO:0000256" key="2">
    <source>
        <dbReference type="ARBA" id="ARBA00022670"/>
    </source>
</evidence>
<evidence type="ECO:0000256" key="1">
    <source>
        <dbReference type="ARBA" id="ARBA00006534"/>
    </source>
</evidence>
<keyword evidence="5" id="KW-0121">Carboxypeptidase</keyword>
<dbReference type="Proteomes" id="UP000320386">
    <property type="component" value="Chromosome"/>
</dbReference>
<dbReference type="GO" id="GO:0006508">
    <property type="term" value="P:proteolysis"/>
    <property type="evidence" value="ECO:0007669"/>
    <property type="project" value="UniProtKB-KW"/>
</dbReference>
<dbReference type="InterPro" id="IPR029062">
    <property type="entry name" value="Class_I_gatase-like"/>
</dbReference>
<dbReference type="GO" id="GO:0008241">
    <property type="term" value="F:peptidyl-dipeptidase activity"/>
    <property type="evidence" value="ECO:0007669"/>
    <property type="project" value="UniProtKB-EC"/>
</dbReference>
<organism evidence="5 6">
    <name type="scientific">Mucisphaera calidilacus</name>
    <dbReference type="NCBI Taxonomy" id="2527982"/>
    <lineage>
        <taxon>Bacteria</taxon>
        <taxon>Pseudomonadati</taxon>
        <taxon>Planctomycetota</taxon>
        <taxon>Phycisphaerae</taxon>
        <taxon>Phycisphaerales</taxon>
        <taxon>Phycisphaeraceae</taxon>
        <taxon>Mucisphaera</taxon>
    </lineage>
</organism>
<comment type="similarity">
    <text evidence="1">Belongs to the peptidase S51 family.</text>
</comment>
<dbReference type="KEGG" id="mcad:Pan265_13590"/>
<dbReference type="AlphaFoldDB" id="A0A518BX08"/>
<dbReference type="SUPFAM" id="SSF63446">
    <property type="entry name" value="Type I dockerin domain"/>
    <property type="match status" value="2"/>
</dbReference>
<evidence type="ECO:0000313" key="6">
    <source>
        <dbReference type="Proteomes" id="UP000320386"/>
    </source>
</evidence>
<dbReference type="Gene3D" id="3.40.50.880">
    <property type="match status" value="1"/>
</dbReference>